<organism evidence="1 2">
    <name type="scientific">Ataeniobius toweri</name>
    <dbReference type="NCBI Taxonomy" id="208326"/>
    <lineage>
        <taxon>Eukaryota</taxon>
        <taxon>Metazoa</taxon>
        <taxon>Chordata</taxon>
        <taxon>Craniata</taxon>
        <taxon>Vertebrata</taxon>
        <taxon>Euteleostomi</taxon>
        <taxon>Actinopterygii</taxon>
        <taxon>Neopterygii</taxon>
        <taxon>Teleostei</taxon>
        <taxon>Neoteleostei</taxon>
        <taxon>Acanthomorphata</taxon>
        <taxon>Ovalentaria</taxon>
        <taxon>Atherinomorphae</taxon>
        <taxon>Cyprinodontiformes</taxon>
        <taxon>Goodeidae</taxon>
        <taxon>Ataeniobius</taxon>
    </lineage>
</organism>
<evidence type="ECO:0000313" key="2">
    <source>
        <dbReference type="Proteomes" id="UP001345963"/>
    </source>
</evidence>
<dbReference type="Proteomes" id="UP001345963">
    <property type="component" value="Unassembled WGS sequence"/>
</dbReference>
<sequence length="76" mass="8828">MTKRSHEQSQCMHVADSWPHTERPKNWTLKWSHDSILQRYSGTPAAKKARPVVALRLNDLQLFYEQILPPDLGMSV</sequence>
<comment type="caution">
    <text evidence="1">The sequence shown here is derived from an EMBL/GenBank/DDBJ whole genome shotgun (WGS) entry which is preliminary data.</text>
</comment>
<accession>A0ABU7BBM7</accession>
<name>A0ABU7BBM7_9TELE</name>
<keyword evidence="2" id="KW-1185">Reference proteome</keyword>
<proteinExistence type="predicted"/>
<reference evidence="1 2" key="1">
    <citation type="submission" date="2021-07" db="EMBL/GenBank/DDBJ databases">
        <authorList>
            <person name="Palmer J.M."/>
        </authorList>
    </citation>
    <scope>NUCLEOTIDE SEQUENCE [LARGE SCALE GENOMIC DNA]</scope>
    <source>
        <strain evidence="1 2">AT_MEX2019</strain>
        <tissue evidence="1">Muscle</tissue>
    </source>
</reference>
<protein>
    <submittedName>
        <fullName evidence="1">Uncharacterized protein</fullName>
    </submittedName>
</protein>
<evidence type="ECO:0000313" key="1">
    <source>
        <dbReference type="EMBL" id="MED6248007.1"/>
    </source>
</evidence>
<gene>
    <name evidence="1" type="ORF">ATANTOWER_023733</name>
</gene>
<dbReference type="EMBL" id="JAHUTI010049704">
    <property type="protein sequence ID" value="MED6248007.1"/>
    <property type="molecule type" value="Genomic_DNA"/>
</dbReference>